<dbReference type="AlphaFoldDB" id="A0A380CEB3"/>
<dbReference type="PANTHER" id="PTHR10977">
    <property type="entry name" value="DIPHOSPHOMEVALONATE DECARBOXYLASE"/>
    <property type="match status" value="1"/>
</dbReference>
<dbReference type="RefSeq" id="WP_115364174.1">
    <property type="nucleotide sequence ID" value="NZ_CP038012.1"/>
</dbReference>
<name>A0A380CEB3_SPOPA</name>
<dbReference type="OrthoDB" id="5498344at2"/>
<dbReference type="GO" id="GO:0005524">
    <property type="term" value="F:ATP binding"/>
    <property type="evidence" value="ECO:0007669"/>
    <property type="project" value="UniProtKB-KW"/>
</dbReference>
<keyword evidence="7" id="KW-0456">Lyase</keyword>
<evidence type="ECO:0000256" key="2">
    <source>
        <dbReference type="ARBA" id="ARBA00012296"/>
    </source>
</evidence>
<organism evidence="10 11">
    <name type="scientific">Sporosarcina pasteurii</name>
    <name type="common">Bacillus pasteurii</name>
    <dbReference type="NCBI Taxonomy" id="1474"/>
    <lineage>
        <taxon>Bacteria</taxon>
        <taxon>Bacillati</taxon>
        <taxon>Bacillota</taxon>
        <taxon>Bacilli</taxon>
        <taxon>Bacillales</taxon>
        <taxon>Caryophanaceae</taxon>
        <taxon>Sporosarcina</taxon>
    </lineage>
</organism>
<keyword evidence="5" id="KW-0067">ATP-binding</keyword>
<keyword evidence="3" id="KW-0444">Lipid biosynthesis</keyword>
<dbReference type="Proteomes" id="UP000254519">
    <property type="component" value="Unassembled WGS sequence"/>
</dbReference>
<dbReference type="Gene3D" id="3.30.70.890">
    <property type="entry name" value="GHMP kinase, C-terminal domain"/>
    <property type="match status" value="1"/>
</dbReference>
<dbReference type="InterPro" id="IPR029765">
    <property type="entry name" value="Mev_diP_decarb"/>
</dbReference>
<dbReference type="InterPro" id="IPR053859">
    <property type="entry name" value="MVD-like_N"/>
</dbReference>
<dbReference type="InterPro" id="IPR014721">
    <property type="entry name" value="Ribsml_uS5_D2-typ_fold_subgr"/>
</dbReference>
<evidence type="ECO:0000313" key="10">
    <source>
        <dbReference type="EMBL" id="SUJ18756.1"/>
    </source>
</evidence>
<proteinExistence type="inferred from homology"/>
<sequence length="333" mass="37159">MPEHRKFEQVTAKAHANIALIKYWGKRDEELFLPMNSSLSVTLDKFYTETSVQFCGKLKKDVFIFNNNIADEAETNKVSNYLNQIRKMAGVERYAMVQSVNHVPTAAGFASSASGYAALASAAVRAIDLDIDQKKLTQVARIGSGSACRSIYGGFVEWTKGDLEDGSDCYARQLENEDYWDLSILAIQLSAEEKSLSSRAGMKLTVDTSPYYELWVKEAGKDLATLKDALRHKDFEQLGQVTESNALKMHATTLGANPPHWYWEPGTISVMNQVRKLRDSGIPAYFTMDAGPNVFVLCQQRDKEVVEQTLLTLKEVQKIYVCQPGPGVSYLAK</sequence>
<protein>
    <recommendedName>
        <fullName evidence="2">diphosphomevalonate decarboxylase</fullName>
        <ecNumber evidence="2">4.1.1.33</ecNumber>
    </recommendedName>
</protein>
<reference evidence="10 11" key="1">
    <citation type="submission" date="2018-06" db="EMBL/GenBank/DDBJ databases">
        <authorList>
            <consortium name="Pathogen Informatics"/>
            <person name="Doyle S."/>
        </authorList>
    </citation>
    <scope>NUCLEOTIDE SEQUENCE [LARGE SCALE GENOMIC DNA]</scope>
    <source>
        <strain evidence="11">ATCC 11859 / DSM 33 / NCIB 8841 / NCTC 4822</strain>
    </source>
</reference>
<evidence type="ECO:0000256" key="3">
    <source>
        <dbReference type="ARBA" id="ARBA00022516"/>
    </source>
</evidence>
<evidence type="ECO:0000256" key="7">
    <source>
        <dbReference type="ARBA" id="ARBA00023239"/>
    </source>
</evidence>
<accession>A0A380CEB3</accession>
<dbReference type="NCBIfam" id="TIGR01240">
    <property type="entry name" value="mevDPdecarb"/>
    <property type="match status" value="1"/>
</dbReference>
<evidence type="ECO:0000256" key="5">
    <source>
        <dbReference type="ARBA" id="ARBA00022840"/>
    </source>
</evidence>
<keyword evidence="6" id="KW-0443">Lipid metabolism</keyword>
<dbReference type="InterPro" id="IPR036554">
    <property type="entry name" value="GHMP_kinase_C_sf"/>
</dbReference>
<dbReference type="InterPro" id="IPR005935">
    <property type="entry name" value="Mev_decarb"/>
</dbReference>
<evidence type="ECO:0000313" key="11">
    <source>
        <dbReference type="Proteomes" id="UP000254519"/>
    </source>
</evidence>
<evidence type="ECO:0000256" key="4">
    <source>
        <dbReference type="ARBA" id="ARBA00022741"/>
    </source>
</evidence>
<comment type="similarity">
    <text evidence="1">Belongs to the diphosphomevalonate decarboxylase family.</text>
</comment>
<keyword evidence="11" id="KW-1185">Reference proteome</keyword>
<dbReference type="InterPro" id="IPR041431">
    <property type="entry name" value="Mvd1_C"/>
</dbReference>
<keyword evidence="4" id="KW-0547">Nucleotide-binding</keyword>
<dbReference type="GO" id="GO:0004163">
    <property type="term" value="F:diphosphomevalonate decarboxylase activity"/>
    <property type="evidence" value="ECO:0007669"/>
    <property type="project" value="UniProtKB-EC"/>
</dbReference>
<evidence type="ECO:0000259" key="8">
    <source>
        <dbReference type="Pfam" id="PF18376"/>
    </source>
</evidence>
<dbReference type="EMBL" id="UGYZ01000002">
    <property type="protein sequence ID" value="SUJ18756.1"/>
    <property type="molecule type" value="Genomic_DNA"/>
</dbReference>
<evidence type="ECO:0000256" key="6">
    <source>
        <dbReference type="ARBA" id="ARBA00023098"/>
    </source>
</evidence>
<feature type="domain" description="Diphosphomevalonate decarboxylase-like N-terminal" evidence="9">
    <location>
        <begin position="14"/>
        <end position="171"/>
    </location>
</feature>
<evidence type="ECO:0000256" key="1">
    <source>
        <dbReference type="ARBA" id="ARBA00008831"/>
    </source>
</evidence>
<dbReference type="SUPFAM" id="SSF55060">
    <property type="entry name" value="GHMP Kinase, C-terminal domain"/>
    <property type="match status" value="1"/>
</dbReference>
<dbReference type="PIRSF" id="PIRSF015950">
    <property type="entry name" value="Mev_P_decrbx"/>
    <property type="match status" value="1"/>
</dbReference>
<evidence type="ECO:0000259" key="9">
    <source>
        <dbReference type="Pfam" id="PF22700"/>
    </source>
</evidence>
<dbReference type="FunFam" id="3.30.230.10:FF:000072">
    <property type="entry name" value="Diphosphomevalonate decarboxylase"/>
    <property type="match status" value="1"/>
</dbReference>
<dbReference type="EC" id="4.1.1.33" evidence="2"/>
<dbReference type="GO" id="GO:0005829">
    <property type="term" value="C:cytosol"/>
    <property type="evidence" value="ECO:0007669"/>
    <property type="project" value="InterPro"/>
</dbReference>
<gene>
    <name evidence="10" type="ORF">NCTC4822_02914</name>
</gene>
<dbReference type="Pfam" id="PF22700">
    <property type="entry name" value="MVD-like_N"/>
    <property type="match status" value="1"/>
</dbReference>
<dbReference type="Gene3D" id="3.30.230.10">
    <property type="match status" value="1"/>
</dbReference>
<dbReference type="Pfam" id="PF18376">
    <property type="entry name" value="MDD_C"/>
    <property type="match status" value="1"/>
</dbReference>
<feature type="domain" description="Mvd1 C-terminal" evidence="8">
    <location>
        <begin position="189"/>
        <end position="311"/>
    </location>
</feature>
<dbReference type="PANTHER" id="PTHR10977:SF3">
    <property type="entry name" value="DIPHOSPHOMEVALONATE DECARBOXYLASE"/>
    <property type="match status" value="1"/>
</dbReference>
<dbReference type="GO" id="GO:0019287">
    <property type="term" value="P:isopentenyl diphosphate biosynthetic process, mevalonate pathway"/>
    <property type="evidence" value="ECO:0007669"/>
    <property type="project" value="InterPro"/>
</dbReference>
<dbReference type="SUPFAM" id="SSF54211">
    <property type="entry name" value="Ribosomal protein S5 domain 2-like"/>
    <property type="match status" value="1"/>
</dbReference>
<dbReference type="InterPro" id="IPR020568">
    <property type="entry name" value="Ribosomal_Su5_D2-typ_SF"/>
</dbReference>